<keyword evidence="3" id="KW-0479">Metal-binding</keyword>
<keyword evidence="15" id="KW-1185">Reference proteome</keyword>
<comment type="similarity">
    <text evidence="2">Belongs to the WAL family.</text>
</comment>
<dbReference type="EMBL" id="BFAA01019338">
    <property type="protein sequence ID" value="GCB82205.1"/>
    <property type="molecule type" value="Genomic_DNA"/>
</dbReference>
<dbReference type="PANTHER" id="PTHR45915:SF1">
    <property type="entry name" value="BROMODOMAIN ADJACENT TO ZINC FINGER DOMAIN PROTEIN 2B"/>
    <property type="match status" value="1"/>
</dbReference>
<dbReference type="PROSITE" id="PS00633">
    <property type="entry name" value="BROMODOMAIN_1"/>
    <property type="match status" value="1"/>
</dbReference>
<dbReference type="OMA" id="AMCSIML"/>
<dbReference type="FunFam" id="1.20.920.10:FF:000023">
    <property type="entry name" value="Bromodomain adjacent to zinc finger domain protein 2B"/>
    <property type="match status" value="1"/>
</dbReference>
<keyword evidence="8 11" id="KW-0103">Bromodomain</keyword>
<evidence type="ECO:0000256" key="6">
    <source>
        <dbReference type="ARBA" id="ARBA00023015"/>
    </source>
</evidence>
<dbReference type="Gene3D" id="1.20.920.10">
    <property type="entry name" value="Bromodomain-like"/>
    <property type="match status" value="1"/>
</dbReference>
<dbReference type="GO" id="GO:0005634">
    <property type="term" value="C:nucleus"/>
    <property type="evidence" value="ECO:0007669"/>
    <property type="project" value="UniProtKB-SubCell"/>
</dbReference>
<evidence type="ECO:0000256" key="9">
    <source>
        <dbReference type="ARBA" id="ARBA00023163"/>
    </source>
</evidence>
<accession>A0A401QA00</accession>
<evidence type="ECO:0000256" key="5">
    <source>
        <dbReference type="ARBA" id="ARBA00022833"/>
    </source>
</evidence>
<feature type="domain" description="Bromo" evidence="13">
    <location>
        <begin position="98"/>
        <end position="168"/>
    </location>
</feature>
<dbReference type="GO" id="GO:0000785">
    <property type="term" value="C:chromatin"/>
    <property type="evidence" value="ECO:0007669"/>
    <property type="project" value="TreeGrafter"/>
</dbReference>
<evidence type="ECO:0000256" key="10">
    <source>
        <dbReference type="ARBA" id="ARBA00023242"/>
    </source>
</evidence>
<feature type="compositionally biased region" description="Basic residues" evidence="12">
    <location>
        <begin position="7"/>
        <end position="16"/>
    </location>
</feature>
<evidence type="ECO:0000256" key="12">
    <source>
        <dbReference type="SAM" id="MobiDB-lite"/>
    </source>
</evidence>
<dbReference type="OrthoDB" id="21449at2759"/>
<dbReference type="Proteomes" id="UP000288216">
    <property type="component" value="Unassembled WGS sequence"/>
</dbReference>
<keyword evidence="6" id="KW-0805">Transcription regulation</keyword>
<protein>
    <recommendedName>
        <fullName evidence="13">Bromo domain-containing protein</fullName>
    </recommendedName>
</protein>
<evidence type="ECO:0000256" key="3">
    <source>
        <dbReference type="ARBA" id="ARBA00022723"/>
    </source>
</evidence>
<dbReference type="GO" id="GO:0008270">
    <property type="term" value="F:zinc ion binding"/>
    <property type="evidence" value="ECO:0007669"/>
    <property type="project" value="UniProtKB-KW"/>
</dbReference>
<dbReference type="AlphaFoldDB" id="A0A401QA00"/>
<evidence type="ECO:0000313" key="15">
    <source>
        <dbReference type="Proteomes" id="UP000288216"/>
    </source>
</evidence>
<keyword evidence="10" id="KW-0539">Nucleus</keyword>
<evidence type="ECO:0000313" key="14">
    <source>
        <dbReference type="EMBL" id="GCB82205.1"/>
    </source>
</evidence>
<dbReference type="CDD" id="cd05503">
    <property type="entry name" value="Bromo_BAZ2A_B_like"/>
    <property type="match status" value="1"/>
</dbReference>
<dbReference type="Pfam" id="PF00439">
    <property type="entry name" value="Bromodomain"/>
    <property type="match status" value="1"/>
</dbReference>
<evidence type="ECO:0000256" key="4">
    <source>
        <dbReference type="ARBA" id="ARBA00022771"/>
    </source>
</evidence>
<feature type="non-terminal residue" evidence="14">
    <location>
        <position position="1"/>
    </location>
</feature>
<dbReference type="PROSITE" id="PS50014">
    <property type="entry name" value="BROMODOMAIN_2"/>
    <property type="match status" value="1"/>
</dbReference>
<comment type="subcellular location">
    <subcellularLocation>
        <location evidence="1">Nucleus</location>
    </subcellularLocation>
</comment>
<dbReference type="PRINTS" id="PR00503">
    <property type="entry name" value="BROMODOMAIN"/>
</dbReference>
<sequence>ASGQSPRSKKFLNRPRKNFEQKKGRRLSGAGVSDEEETASTSSTPKKGGKESKKRKVDDSPSMNSPRLEGPSPTKKWKTIKESSKDLAMCSIMLSELETHEDAWPFLLPVNSKLVPGYRKVIKKPMDFSTIREKLSNGLYPNAEVFAVDARVVFDNCETFNEDDSDIGRAGHNMRRFFEKRWAELFKGS</sequence>
<dbReference type="InterPro" id="IPR001487">
    <property type="entry name" value="Bromodomain"/>
</dbReference>
<evidence type="ECO:0000256" key="7">
    <source>
        <dbReference type="ARBA" id="ARBA00023054"/>
    </source>
</evidence>
<evidence type="ECO:0000256" key="11">
    <source>
        <dbReference type="PROSITE-ProRule" id="PRU00035"/>
    </source>
</evidence>
<keyword evidence="7" id="KW-0175">Coiled coil</keyword>
<dbReference type="InterPro" id="IPR036427">
    <property type="entry name" value="Bromodomain-like_sf"/>
</dbReference>
<evidence type="ECO:0000256" key="2">
    <source>
        <dbReference type="ARBA" id="ARBA00007444"/>
    </source>
</evidence>
<feature type="region of interest" description="Disordered" evidence="12">
    <location>
        <begin position="1"/>
        <end position="78"/>
    </location>
</feature>
<feature type="compositionally biased region" description="Basic and acidic residues" evidence="12">
    <location>
        <begin position="48"/>
        <end position="59"/>
    </location>
</feature>
<reference evidence="14 15" key="1">
    <citation type="journal article" date="2018" name="Nat. Ecol. Evol.">
        <title>Shark genomes provide insights into elasmobranch evolution and the origin of vertebrates.</title>
        <authorList>
            <person name="Hara Y"/>
            <person name="Yamaguchi K"/>
            <person name="Onimaru K"/>
            <person name="Kadota M"/>
            <person name="Koyanagi M"/>
            <person name="Keeley SD"/>
            <person name="Tatsumi K"/>
            <person name="Tanaka K"/>
            <person name="Motone F"/>
            <person name="Kageyama Y"/>
            <person name="Nozu R"/>
            <person name="Adachi N"/>
            <person name="Nishimura O"/>
            <person name="Nakagawa R"/>
            <person name="Tanegashima C"/>
            <person name="Kiyatake I"/>
            <person name="Matsumoto R"/>
            <person name="Murakumo K"/>
            <person name="Nishida K"/>
            <person name="Terakita A"/>
            <person name="Kuratani S"/>
            <person name="Sato K"/>
            <person name="Hyodo S Kuraku.S."/>
        </authorList>
    </citation>
    <scope>NUCLEOTIDE SEQUENCE [LARGE SCALE GENOMIC DNA]</scope>
</reference>
<dbReference type="SUPFAM" id="SSF47370">
    <property type="entry name" value="Bromodomain"/>
    <property type="match status" value="1"/>
</dbReference>
<proteinExistence type="inferred from homology"/>
<evidence type="ECO:0000256" key="1">
    <source>
        <dbReference type="ARBA" id="ARBA00004123"/>
    </source>
</evidence>
<evidence type="ECO:0000256" key="8">
    <source>
        <dbReference type="ARBA" id="ARBA00023117"/>
    </source>
</evidence>
<dbReference type="InterPro" id="IPR037374">
    <property type="entry name" value="BAZ2A/B_Bromo"/>
</dbReference>
<dbReference type="PANTHER" id="PTHR45915">
    <property type="entry name" value="TRANSCRIPTION INTERMEDIARY FACTOR"/>
    <property type="match status" value="1"/>
</dbReference>
<comment type="caution">
    <text evidence="14">The sequence shown here is derived from an EMBL/GenBank/DDBJ whole genome shotgun (WGS) entry which is preliminary data.</text>
</comment>
<dbReference type="SMART" id="SM00297">
    <property type="entry name" value="BROMO"/>
    <property type="match status" value="1"/>
</dbReference>
<keyword evidence="9" id="KW-0804">Transcription</keyword>
<dbReference type="InterPro" id="IPR018359">
    <property type="entry name" value="Bromodomain_CS"/>
</dbReference>
<name>A0A401QA00_SCYTO</name>
<keyword evidence="4" id="KW-0863">Zinc-finger</keyword>
<gene>
    <name evidence="14" type="ORF">scyTo_0021555</name>
</gene>
<organism evidence="14 15">
    <name type="scientific">Scyliorhinus torazame</name>
    <name type="common">Cloudy catshark</name>
    <name type="synonym">Catulus torazame</name>
    <dbReference type="NCBI Taxonomy" id="75743"/>
    <lineage>
        <taxon>Eukaryota</taxon>
        <taxon>Metazoa</taxon>
        <taxon>Chordata</taxon>
        <taxon>Craniata</taxon>
        <taxon>Vertebrata</taxon>
        <taxon>Chondrichthyes</taxon>
        <taxon>Elasmobranchii</taxon>
        <taxon>Galeomorphii</taxon>
        <taxon>Galeoidea</taxon>
        <taxon>Carcharhiniformes</taxon>
        <taxon>Scyliorhinidae</taxon>
        <taxon>Scyliorhinus</taxon>
    </lineage>
</organism>
<dbReference type="STRING" id="75743.A0A401QA00"/>
<keyword evidence="5" id="KW-0862">Zinc</keyword>
<evidence type="ECO:0000259" key="13">
    <source>
        <dbReference type="PROSITE" id="PS50014"/>
    </source>
</evidence>